<dbReference type="SUPFAM" id="SSF49899">
    <property type="entry name" value="Concanavalin A-like lectins/glucanases"/>
    <property type="match status" value="3"/>
</dbReference>
<dbReference type="Pfam" id="PF03793">
    <property type="entry name" value="PASTA"/>
    <property type="match status" value="1"/>
</dbReference>
<protein>
    <submittedName>
        <fullName evidence="5">Beta-lactamase HcpC</fullName>
        <ecNumber evidence="5">3.5.2.6</ecNumber>
    </submittedName>
</protein>
<dbReference type="SUPFAM" id="SSF81901">
    <property type="entry name" value="HCP-like"/>
    <property type="match status" value="2"/>
</dbReference>
<dbReference type="PANTHER" id="PTHR11102:SF160">
    <property type="entry name" value="ERAD-ASSOCIATED E3 UBIQUITIN-PROTEIN LIGASE COMPONENT HRD3"/>
    <property type="match status" value="1"/>
</dbReference>
<dbReference type="EC" id="3.5.2.6" evidence="5"/>
<reference evidence="5 6" key="1">
    <citation type="submission" date="2019-02" db="EMBL/GenBank/DDBJ databases">
        <title>Deep-cultivation of Planctomycetes and their phenomic and genomic characterization uncovers novel biology.</title>
        <authorList>
            <person name="Wiegand S."/>
            <person name="Jogler M."/>
            <person name="Boedeker C."/>
            <person name="Pinto D."/>
            <person name="Vollmers J."/>
            <person name="Rivas-Marin E."/>
            <person name="Kohn T."/>
            <person name="Peeters S.H."/>
            <person name="Heuer A."/>
            <person name="Rast P."/>
            <person name="Oberbeckmann S."/>
            <person name="Bunk B."/>
            <person name="Jeske O."/>
            <person name="Meyerdierks A."/>
            <person name="Storesund J.E."/>
            <person name="Kallscheuer N."/>
            <person name="Luecker S."/>
            <person name="Lage O.M."/>
            <person name="Pohl T."/>
            <person name="Merkel B.J."/>
            <person name="Hornburger P."/>
            <person name="Mueller R.-W."/>
            <person name="Bruemmer F."/>
            <person name="Labrenz M."/>
            <person name="Spormann A.M."/>
            <person name="Op den Camp H."/>
            <person name="Overmann J."/>
            <person name="Amann R."/>
            <person name="Jetten M.S.M."/>
            <person name="Mascher T."/>
            <person name="Medema M.H."/>
            <person name="Devos D.P."/>
            <person name="Kaster A.-K."/>
            <person name="Ovreas L."/>
            <person name="Rohde M."/>
            <person name="Galperin M.Y."/>
            <person name="Jogler C."/>
        </authorList>
    </citation>
    <scope>NUCLEOTIDE SEQUENCE [LARGE SCALE GENOMIC DNA]</scope>
    <source>
        <strain evidence="5 6">V22</strain>
    </source>
</reference>
<evidence type="ECO:0000256" key="1">
    <source>
        <dbReference type="SAM" id="MobiDB-lite"/>
    </source>
</evidence>
<dbReference type="GO" id="GO:0008800">
    <property type="term" value="F:beta-lactamase activity"/>
    <property type="evidence" value="ECO:0007669"/>
    <property type="project" value="UniProtKB-EC"/>
</dbReference>
<dbReference type="PROSITE" id="PS51178">
    <property type="entry name" value="PASTA"/>
    <property type="match status" value="1"/>
</dbReference>
<dbReference type="InterPro" id="IPR011990">
    <property type="entry name" value="TPR-like_helical_dom_sf"/>
</dbReference>
<evidence type="ECO:0000259" key="4">
    <source>
        <dbReference type="PROSITE" id="PS51178"/>
    </source>
</evidence>
<organism evidence="5 6">
    <name type="scientific">Calycomorphotria hydatis</name>
    <dbReference type="NCBI Taxonomy" id="2528027"/>
    <lineage>
        <taxon>Bacteria</taxon>
        <taxon>Pseudomonadati</taxon>
        <taxon>Planctomycetota</taxon>
        <taxon>Planctomycetia</taxon>
        <taxon>Planctomycetales</taxon>
        <taxon>Planctomycetaceae</taxon>
        <taxon>Calycomorphotria</taxon>
    </lineage>
</organism>
<dbReference type="SMART" id="SM00228">
    <property type="entry name" value="PDZ"/>
    <property type="match status" value="1"/>
</dbReference>
<gene>
    <name evidence="5" type="primary">hcpC_3</name>
    <name evidence="5" type="ORF">V22_36260</name>
</gene>
<dbReference type="Gene3D" id="3.30.10.20">
    <property type="match status" value="1"/>
</dbReference>
<dbReference type="Gene3D" id="1.25.40.10">
    <property type="entry name" value="Tetratricopeptide repeat domain"/>
    <property type="match status" value="2"/>
</dbReference>
<evidence type="ECO:0000256" key="2">
    <source>
        <dbReference type="SAM" id="SignalP"/>
    </source>
</evidence>
<dbReference type="EMBL" id="CP036316">
    <property type="protein sequence ID" value="QDT66360.1"/>
    <property type="molecule type" value="Genomic_DNA"/>
</dbReference>
<dbReference type="KEGG" id="chya:V22_36260"/>
<feature type="chain" id="PRO_5021737627" evidence="2">
    <location>
        <begin position="25"/>
        <end position="1499"/>
    </location>
</feature>
<accession>A0A517TDA9</accession>
<evidence type="ECO:0000313" key="6">
    <source>
        <dbReference type="Proteomes" id="UP000319976"/>
    </source>
</evidence>
<dbReference type="InterPro" id="IPR001478">
    <property type="entry name" value="PDZ"/>
</dbReference>
<keyword evidence="6" id="KW-1185">Reference proteome</keyword>
<dbReference type="Gene3D" id="2.30.42.10">
    <property type="match status" value="1"/>
</dbReference>
<feature type="compositionally biased region" description="Low complexity" evidence="1">
    <location>
        <begin position="403"/>
        <end position="424"/>
    </location>
</feature>
<dbReference type="CDD" id="cd06577">
    <property type="entry name" value="PASTA_pknB"/>
    <property type="match status" value="1"/>
</dbReference>
<keyword evidence="2" id="KW-0732">Signal</keyword>
<feature type="region of interest" description="Disordered" evidence="1">
    <location>
        <begin position="402"/>
        <end position="439"/>
    </location>
</feature>
<dbReference type="Proteomes" id="UP000319976">
    <property type="component" value="Chromosome"/>
</dbReference>
<dbReference type="InterPro" id="IPR050767">
    <property type="entry name" value="Sel1_AlgK"/>
</dbReference>
<dbReference type="InterPro" id="IPR005543">
    <property type="entry name" value="PASTA_dom"/>
</dbReference>
<dbReference type="Pfam" id="PF08238">
    <property type="entry name" value="Sel1"/>
    <property type="match status" value="5"/>
</dbReference>
<dbReference type="RefSeq" id="WP_145265390.1">
    <property type="nucleotide sequence ID" value="NZ_CP036316.1"/>
</dbReference>
<feature type="domain" description="PASTA" evidence="4">
    <location>
        <begin position="319"/>
        <end position="387"/>
    </location>
</feature>
<dbReference type="OrthoDB" id="269512at2"/>
<dbReference type="InterPro" id="IPR013320">
    <property type="entry name" value="ConA-like_dom_sf"/>
</dbReference>
<dbReference type="InterPro" id="IPR006597">
    <property type="entry name" value="Sel1-like"/>
</dbReference>
<feature type="domain" description="PDZ" evidence="3">
    <location>
        <begin position="440"/>
        <end position="477"/>
    </location>
</feature>
<dbReference type="InterPro" id="IPR009784">
    <property type="entry name" value="DUF1349"/>
</dbReference>
<dbReference type="Pfam" id="PF13180">
    <property type="entry name" value="PDZ_2"/>
    <property type="match status" value="1"/>
</dbReference>
<keyword evidence="5" id="KW-0378">Hydrolase</keyword>
<dbReference type="SMART" id="SM00740">
    <property type="entry name" value="PASTA"/>
    <property type="match status" value="1"/>
</dbReference>
<dbReference type="PANTHER" id="PTHR11102">
    <property type="entry name" value="SEL-1-LIKE PROTEIN"/>
    <property type="match status" value="1"/>
</dbReference>
<evidence type="ECO:0000313" key="5">
    <source>
        <dbReference type="EMBL" id="QDT66360.1"/>
    </source>
</evidence>
<dbReference type="Gene3D" id="2.60.120.200">
    <property type="match status" value="4"/>
</dbReference>
<dbReference type="SMART" id="SM00671">
    <property type="entry name" value="SEL1"/>
    <property type="match status" value="5"/>
</dbReference>
<evidence type="ECO:0000259" key="3">
    <source>
        <dbReference type="PROSITE" id="PS50106"/>
    </source>
</evidence>
<dbReference type="SUPFAM" id="SSF50156">
    <property type="entry name" value="PDZ domain-like"/>
    <property type="match status" value="1"/>
</dbReference>
<sequence precursor="true">MRVLFSILVLWLFGVIASPIPSVAAETSWGTTVDPDGDCNVRMMGDKLLMTIPPGVHDLWFGRPDPSDRFNAPRVWRDVEGDFVATVRVAADWYISGNDQTNNGAGLIVWDTQDNFVRRERHVFMFQNKPTCYVPPMYYGKQKRIGETKALSPADYYQGRDSWMRVEREGNQLITAISHDGENWIDTDTVQVNFPQRVKVGVEAFNISPYQFTAEFTNFQVKQAGDEVAEVPAQAMDIEGKVAEVNDQSFTVATTSEWLPKTGDQVEVYVEIPAVGKATVAKGEITNVTNGNIQARIVSSTGNVLAGQLVTIHAKAAVKRSGTVIPVVIGKSAADAKELLEDKGFKVALQMGRPAPSVDQPYTVYAVTPQEGTTLKDGDSVQLTLYAKVAVSSLPATEEVPYSAPATATASSTSSTAANAVTSTDPRDQRFPPSPRVKPGQAWLGVDDVMQDKRVMLTAVLPGGPADQAGLQPGDVIHVCANRPIGDIKCPSIFKALRTLKAGQTINIDYERDGERRQATVTLGQVPPDAGVGRYLDAAEKGDPGCMAAAGYLLLGGPLEASVADEAKRQDEGLEWLRRSIDSGCGAGAIYLGSYYRFGVHVPKDGAMAVRLFEQARNLSTREPGDVVFNEATETLGMILKEGEIVPRDYSRAVEIYKERSDLGVRSFSYSLAEMYQNGHGVPEDRKKAMSLYHSAAVKGHSMAETHMGLIAYYGNGVKQNMGTAKAWLERAADHGSAIAMLTLGLIELKGEGQPVNYQKVLDWYAKAEVASFAISTRDLANYYRGHLYEHHGPKLGYSPEESKTLAINFYRLAARSREEAKKELNRLGVPIEVRTIAGWGEVIDPDEDCQFDTTDDSLQITVGSGYHDYWYFTPADYATRFNAPRVMQLVRGDFTVDVKVSADTWELPRPYIPTNPKYKNERQSLSGGILIGGPEEYVRHERMVFGFPSGGSIIPNCFKFPVYDRDNKRVLKNQNALPHEVYRGNTTWLRVERQGQTFITSISHDGLTWNETARFETQFPEVVPIGLKAHSSSADPFTVTFEDYKIVRAVDDSQQASVSLTEPGFANAASSPYLAGWGELIDPAGDATAKLDGDKLKLTASTGIRSLWYGSSDMKNRFTAPRVLQDVRGDFVMEVQVMGDFEGENYYLNGEDKGMSRAAGLVVYESDQHYLRWERNRFRPKANGFAYSWTAPIYDRESKRISKWRSTRDDVFTSKTTWLRIERTGQTFTTSMSNDGENWIHENSLVTQFPEKVQVGVIALNRSSATFESEFENLVVKQETNGVDVSIQSQTITGWGELMDLSGDATAKLDGDKLKLTAAAGLRDLWLGGDEVDNRATAPRVLQDVRGDFVMEVQVTADCLGGGNHLVNGENKGMARAAGLVVFDSNLHYLRWERNRYVSKIDGEGYSWTLPLYDRDTRRVSKWLAVPDVVFTTPKTWLRIERTGQTFTTSMSNDGKNWIHESTVNTQFPEKVMVGVIAVNKSDAPFEAEFENLTIRRK</sequence>
<proteinExistence type="predicted"/>
<dbReference type="PROSITE" id="PS50106">
    <property type="entry name" value="PDZ"/>
    <property type="match status" value="1"/>
</dbReference>
<dbReference type="Pfam" id="PF07081">
    <property type="entry name" value="DUF1349"/>
    <property type="match status" value="2"/>
</dbReference>
<dbReference type="InterPro" id="IPR036034">
    <property type="entry name" value="PDZ_sf"/>
</dbReference>
<feature type="signal peptide" evidence="2">
    <location>
        <begin position="1"/>
        <end position="24"/>
    </location>
</feature>
<name>A0A517TDA9_9PLAN</name>